<reference evidence="2 3" key="1">
    <citation type="submission" date="2018-10" db="EMBL/GenBank/DDBJ databases">
        <title>Dokdonia luteus sp. nov., isolated from sea water.</title>
        <authorList>
            <person name="Zhou L.Y."/>
            <person name="Du Z.J."/>
        </authorList>
    </citation>
    <scope>NUCLEOTIDE SEQUENCE [LARGE SCALE GENOMIC DNA]</scope>
    <source>
        <strain evidence="2 3">SH27</strain>
    </source>
</reference>
<sequence length="203" mass="23727">MIIVSCFVVLALAKYFYNERFLDFITVLQNDRYLNTGLRKTSNWHPFNILVTLVQVCTVSLTIFLIYSYLNNKIPSEQPFIFLQLLLGYIILLFSKGILEYVVTYFLGLKELFESYHFKKITYRNLLSIALLVCCCFFIFSKNPNNTLIFIILGISGVIILISSFNIASKYRGEILSHPFYFILYFCALEIAPYYILYKVIEP</sequence>
<dbReference type="Proteomes" id="UP000281985">
    <property type="component" value="Unassembled WGS sequence"/>
</dbReference>
<keyword evidence="1" id="KW-1133">Transmembrane helix</keyword>
<feature type="transmembrane region" description="Helical" evidence="1">
    <location>
        <begin position="121"/>
        <end position="141"/>
    </location>
</feature>
<organism evidence="2 3">
    <name type="scientific">Dokdonia sinensis</name>
    <dbReference type="NCBI Taxonomy" id="2479847"/>
    <lineage>
        <taxon>Bacteria</taxon>
        <taxon>Pseudomonadati</taxon>
        <taxon>Bacteroidota</taxon>
        <taxon>Flavobacteriia</taxon>
        <taxon>Flavobacteriales</taxon>
        <taxon>Flavobacteriaceae</taxon>
        <taxon>Dokdonia</taxon>
    </lineage>
</organism>
<name>A0A3M0G0M8_9FLAO</name>
<accession>A0A3M0G0M8</accession>
<dbReference type="Pfam" id="PF14093">
    <property type="entry name" value="DUF4271"/>
    <property type="match status" value="1"/>
</dbReference>
<dbReference type="OrthoDB" id="1438590at2"/>
<gene>
    <name evidence="2" type="ORF">EAX61_09505</name>
</gene>
<keyword evidence="1" id="KW-0472">Membrane</keyword>
<protein>
    <submittedName>
        <fullName evidence="2">DUF4271 domain-containing protein</fullName>
    </submittedName>
</protein>
<feature type="transmembrane region" description="Helical" evidence="1">
    <location>
        <begin position="147"/>
        <end position="168"/>
    </location>
</feature>
<dbReference type="AlphaFoldDB" id="A0A3M0G0M8"/>
<evidence type="ECO:0000313" key="2">
    <source>
        <dbReference type="EMBL" id="RMB58531.1"/>
    </source>
</evidence>
<feature type="transmembrane region" description="Helical" evidence="1">
    <location>
        <begin position="81"/>
        <end position="109"/>
    </location>
</feature>
<dbReference type="RefSeq" id="WP_121917455.1">
    <property type="nucleotide sequence ID" value="NZ_REFV01000008.1"/>
</dbReference>
<comment type="caution">
    <text evidence="2">The sequence shown here is derived from an EMBL/GenBank/DDBJ whole genome shotgun (WGS) entry which is preliminary data.</text>
</comment>
<feature type="transmembrane region" description="Helical" evidence="1">
    <location>
        <begin position="180"/>
        <end position="198"/>
    </location>
</feature>
<feature type="transmembrane region" description="Helical" evidence="1">
    <location>
        <begin position="47"/>
        <end position="69"/>
    </location>
</feature>
<dbReference type="InterPro" id="IPR025367">
    <property type="entry name" value="DUF4271"/>
</dbReference>
<dbReference type="EMBL" id="REFV01000008">
    <property type="protein sequence ID" value="RMB58531.1"/>
    <property type="molecule type" value="Genomic_DNA"/>
</dbReference>
<proteinExistence type="predicted"/>
<keyword evidence="3" id="KW-1185">Reference proteome</keyword>
<evidence type="ECO:0000313" key="3">
    <source>
        <dbReference type="Proteomes" id="UP000281985"/>
    </source>
</evidence>
<evidence type="ECO:0000256" key="1">
    <source>
        <dbReference type="SAM" id="Phobius"/>
    </source>
</evidence>
<keyword evidence="1" id="KW-0812">Transmembrane</keyword>